<dbReference type="PATRIC" id="fig|1150469.3.peg.1710"/>
<evidence type="ECO:0000313" key="9">
    <source>
        <dbReference type="EMBL" id="CCG08144.1"/>
    </source>
</evidence>
<reference evidence="9 10" key="1">
    <citation type="submission" date="2012-02" db="EMBL/GenBank/DDBJ databases">
        <title>Shotgun genome sequence of Phaeospirillum photometricum DSM 122.</title>
        <authorList>
            <person name="Duquesne K."/>
            <person name="Sturgis J."/>
        </authorList>
    </citation>
    <scope>NUCLEOTIDE SEQUENCE [LARGE SCALE GENOMIC DNA]</scope>
    <source>
        <strain evidence="10">DSM122</strain>
    </source>
</reference>
<evidence type="ECO:0000259" key="8">
    <source>
        <dbReference type="SMART" id="SM00962"/>
    </source>
</evidence>
<feature type="domain" description="SRP54-type proteins GTP-binding" evidence="8">
    <location>
        <begin position="134"/>
        <end position="324"/>
    </location>
</feature>
<feature type="region of interest" description="Disordered" evidence="6">
    <location>
        <begin position="332"/>
        <end position="351"/>
    </location>
</feature>
<dbReference type="GO" id="GO:0005886">
    <property type="term" value="C:plasma membrane"/>
    <property type="evidence" value="ECO:0007669"/>
    <property type="project" value="UniProtKB-SubCell"/>
</dbReference>
<dbReference type="InterPro" id="IPR000897">
    <property type="entry name" value="SRP54_GTPase_dom"/>
</dbReference>
<keyword evidence="4" id="KW-0342">GTP-binding</keyword>
<evidence type="ECO:0000256" key="5">
    <source>
        <dbReference type="ARBA" id="ARBA00023136"/>
    </source>
</evidence>
<evidence type="ECO:0000313" key="10">
    <source>
        <dbReference type="Proteomes" id="UP000033220"/>
    </source>
</evidence>
<keyword evidence="10" id="KW-1185">Reference proteome</keyword>
<dbReference type="Proteomes" id="UP000033220">
    <property type="component" value="Chromosome DSM 122"/>
</dbReference>
<dbReference type="GO" id="GO:0003924">
    <property type="term" value="F:GTPase activity"/>
    <property type="evidence" value="ECO:0007669"/>
    <property type="project" value="TreeGrafter"/>
</dbReference>
<dbReference type="GO" id="GO:0005525">
    <property type="term" value="F:GTP binding"/>
    <property type="evidence" value="ECO:0007669"/>
    <property type="project" value="UniProtKB-KW"/>
</dbReference>
<keyword evidence="5" id="KW-0472">Membrane</keyword>
<dbReference type="STRING" id="1150469.RSPPHO_01518"/>
<dbReference type="InterPro" id="IPR027417">
    <property type="entry name" value="P-loop_NTPase"/>
</dbReference>
<dbReference type="KEGG" id="rpm:RSPPHO_01518"/>
<protein>
    <submittedName>
        <fullName evidence="9">GTP-binding signal recognition particle SRP54,G-domain</fullName>
    </submittedName>
</protein>
<dbReference type="GO" id="GO:0005047">
    <property type="term" value="F:signal recognition particle binding"/>
    <property type="evidence" value="ECO:0007669"/>
    <property type="project" value="TreeGrafter"/>
</dbReference>
<dbReference type="HOGENOM" id="CLU_009301_11_1_5"/>
<dbReference type="Pfam" id="PF00448">
    <property type="entry name" value="SRP54"/>
    <property type="match status" value="1"/>
</dbReference>
<dbReference type="GO" id="GO:0006614">
    <property type="term" value="P:SRP-dependent cotranslational protein targeting to membrane"/>
    <property type="evidence" value="ECO:0007669"/>
    <property type="project" value="InterPro"/>
</dbReference>
<sequence length="351" mass="36614">MWDHPGHTTGFMRLKCYTADSMAEAMAAIRAELGDDAIIVSTQRASDGNGVRITAALEHDPVEDDIYQALTGARRAPHGDAVREALEFHGAPARLTELLVNLASATPAHDAIGACAGALDQVFHFLPMPQGAASRPVLLAGPPGTGKTIAVAKLAARARLTGGAVGVITADTVRAGAQEQLAAFTRILEVDLKKARGPEGLATLVPNMQQQYGVIFIDSPGLNPFSQDDMDYLRSLVAAVPMDVALVLNAGTDPMEAIEIAEAFAEAGASRILATRLDMARRLGGILAAAEAGALAFGDVSINPRVANGLCPINPVSLARLILPLEEDIPPEDGVGAYAEDDDVSPYSEAL</sequence>
<dbReference type="eggNOG" id="COG1419">
    <property type="taxonomic scope" value="Bacteria"/>
</dbReference>
<evidence type="ECO:0000256" key="2">
    <source>
        <dbReference type="ARBA" id="ARBA00008531"/>
    </source>
</evidence>
<organism evidence="9 10">
    <name type="scientific">Pararhodospirillum photometricum DSM 122</name>
    <dbReference type="NCBI Taxonomy" id="1150469"/>
    <lineage>
        <taxon>Bacteria</taxon>
        <taxon>Pseudomonadati</taxon>
        <taxon>Pseudomonadota</taxon>
        <taxon>Alphaproteobacteria</taxon>
        <taxon>Rhodospirillales</taxon>
        <taxon>Rhodospirillaceae</taxon>
        <taxon>Pararhodospirillum</taxon>
    </lineage>
</organism>
<feature type="domain" description="AAA+ ATPase" evidence="7">
    <location>
        <begin position="133"/>
        <end position="273"/>
    </location>
</feature>
<dbReference type="Gene3D" id="3.40.50.300">
    <property type="entry name" value="P-loop containing nucleotide triphosphate hydrolases"/>
    <property type="match status" value="1"/>
</dbReference>
<dbReference type="InterPro" id="IPR003593">
    <property type="entry name" value="AAA+_ATPase"/>
</dbReference>
<dbReference type="EMBL" id="HE663493">
    <property type="protein sequence ID" value="CCG08144.1"/>
    <property type="molecule type" value="Genomic_DNA"/>
</dbReference>
<evidence type="ECO:0000256" key="4">
    <source>
        <dbReference type="ARBA" id="ARBA00023134"/>
    </source>
</evidence>
<dbReference type="PANTHER" id="PTHR43134">
    <property type="entry name" value="SIGNAL RECOGNITION PARTICLE RECEPTOR SUBUNIT ALPHA"/>
    <property type="match status" value="1"/>
</dbReference>
<evidence type="ECO:0000256" key="1">
    <source>
        <dbReference type="ARBA" id="ARBA00004515"/>
    </source>
</evidence>
<accession>H6SJH9</accession>
<dbReference type="AlphaFoldDB" id="H6SJH9"/>
<dbReference type="SMART" id="SM00382">
    <property type="entry name" value="AAA"/>
    <property type="match status" value="1"/>
</dbReference>
<dbReference type="SMART" id="SM00962">
    <property type="entry name" value="SRP54"/>
    <property type="match status" value="1"/>
</dbReference>
<keyword evidence="3" id="KW-0547">Nucleotide-binding</keyword>
<evidence type="ECO:0000256" key="6">
    <source>
        <dbReference type="SAM" id="MobiDB-lite"/>
    </source>
</evidence>
<proteinExistence type="inferred from homology"/>
<comment type="subcellular location">
    <subcellularLocation>
        <location evidence="1">Cell inner membrane</location>
        <topology evidence="1">Peripheral membrane protein</topology>
        <orientation evidence="1">Cytoplasmic side</orientation>
    </subcellularLocation>
</comment>
<dbReference type="SUPFAM" id="SSF52540">
    <property type="entry name" value="P-loop containing nucleoside triphosphate hydrolases"/>
    <property type="match status" value="1"/>
</dbReference>
<dbReference type="PANTHER" id="PTHR43134:SF3">
    <property type="entry name" value="FLAGELLAR BIOSYNTHESIS PROTEIN FLHF"/>
    <property type="match status" value="1"/>
</dbReference>
<gene>
    <name evidence="9" type="ORF">RSPPHO_01518</name>
</gene>
<evidence type="ECO:0000256" key="3">
    <source>
        <dbReference type="ARBA" id="ARBA00022741"/>
    </source>
</evidence>
<name>H6SJH9_PARPM</name>
<evidence type="ECO:0000259" key="7">
    <source>
        <dbReference type="SMART" id="SM00382"/>
    </source>
</evidence>
<comment type="similarity">
    <text evidence="2">Belongs to the GTP-binding SRP family.</text>
</comment>